<reference evidence="1 2" key="1">
    <citation type="journal article" date="2010" name="ChemBioChem">
        <title>Cloning and characterization of the biosynthetic gene cluster of 16-membered macrolide antibiotic FD-891: involvement of a dual functional cytochrome P450 monooxygenase catalyzing epoxidation and hydroxylation.</title>
        <authorList>
            <person name="Kudo F."/>
            <person name="Motegi A."/>
            <person name="Mizoue K."/>
            <person name="Eguchi T."/>
        </authorList>
    </citation>
    <scope>NUCLEOTIDE SEQUENCE [LARGE SCALE GENOMIC DNA]</scope>
    <source>
        <strain evidence="1 2">A-8890</strain>
    </source>
</reference>
<proteinExistence type="predicted"/>
<name>A0ABM7FBX6_9ACTN</name>
<sequence>MDIQFKDRGLRVHLDGAVAPVRDEGSEPVLGVSVPVDRDTLIDRWYVHRIRLE</sequence>
<keyword evidence="2" id="KW-1185">Reference proteome</keyword>
<accession>A0ABM7FBX6</accession>
<evidence type="ECO:0000313" key="2">
    <source>
        <dbReference type="Proteomes" id="UP001321542"/>
    </source>
</evidence>
<evidence type="ECO:0000313" key="1">
    <source>
        <dbReference type="EMBL" id="BBC34558.1"/>
    </source>
</evidence>
<dbReference type="EMBL" id="AP018448">
    <property type="protein sequence ID" value="BBC34558.1"/>
    <property type="molecule type" value="Genomic_DNA"/>
</dbReference>
<reference evidence="1 2" key="2">
    <citation type="journal article" date="2023" name="ChemBioChem">
        <title>Acyltransferase Domain Exchange between Two Independent Type I Polyketide Synthases in the Same Producer Strain of Macrolide Antibiotics.</title>
        <authorList>
            <person name="Kudo F."/>
            <person name="Kishikawa K."/>
            <person name="Tsuboi K."/>
            <person name="Kido T."/>
            <person name="Usui T."/>
            <person name="Hashimoto J."/>
            <person name="Shin-Ya K."/>
            <person name="Miyanaga A."/>
            <person name="Eguchi T."/>
        </authorList>
    </citation>
    <scope>NUCLEOTIDE SEQUENCE [LARGE SCALE GENOMIC DNA]</scope>
    <source>
        <strain evidence="1 2">A-8890</strain>
    </source>
</reference>
<dbReference type="RefSeq" id="WP_286254545.1">
    <property type="nucleotide sequence ID" value="NZ_AP018448.1"/>
</dbReference>
<dbReference type="Proteomes" id="UP001321542">
    <property type="component" value="Chromosome"/>
</dbReference>
<organism evidence="1 2">
    <name type="scientific">Streptomyces graminofaciens</name>
    <dbReference type="NCBI Taxonomy" id="68212"/>
    <lineage>
        <taxon>Bacteria</taxon>
        <taxon>Bacillati</taxon>
        <taxon>Actinomycetota</taxon>
        <taxon>Actinomycetes</taxon>
        <taxon>Kitasatosporales</taxon>
        <taxon>Streptomycetaceae</taxon>
        <taxon>Streptomyces</taxon>
    </lineage>
</organism>
<protein>
    <submittedName>
        <fullName evidence="1">Uncharacterized protein</fullName>
    </submittedName>
</protein>
<gene>
    <name evidence="1" type="ORF">SGFS_058520</name>
</gene>